<dbReference type="GO" id="GO:0003676">
    <property type="term" value="F:nucleic acid binding"/>
    <property type="evidence" value="ECO:0007669"/>
    <property type="project" value="InterPro"/>
</dbReference>
<evidence type="ECO:0000259" key="1">
    <source>
        <dbReference type="Pfam" id="PF13456"/>
    </source>
</evidence>
<dbReference type="Gene3D" id="3.30.420.10">
    <property type="entry name" value="Ribonuclease H-like superfamily/Ribonuclease H"/>
    <property type="match status" value="1"/>
</dbReference>
<protein>
    <recommendedName>
        <fullName evidence="1">RNase H type-1 domain-containing protein</fullName>
    </recommendedName>
</protein>
<dbReference type="InterPro" id="IPR002156">
    <property type="entry name" value="RNaseH_domain"/>
</dbReference>
<dbReference type="AlphaFoldDB" id="A0A484LWJ4"/>
<dbReference type="InterPro" id="IPR012337">
    <property type="entry name" value="RNaseH-like_sf"/>
</dbReference>
<dbReference type="EMBL" id="OOIL02002214">
    <property type="protein sequence ID" value="VFQ80893.1"/>
    <property type="molecule type" value="Genomic_DNA"/>
</dbReference>
<evidence type="ECO:0000313" key="3">
    <source>
        <dbReference type="Proteomes" id="UP000595140"/>
    </source>
</evidence>
<dbReference type="Proteomes" id="UP000595140">
    <property type="component" value="Unassembled WGS sequence"/>
</dbReference>
<feature type="domain" description="RNase H type-1" evidence="1">
    <location>
        <begin position="320"/>
        <end position="417"/>
    </location>
</feature>
<dbReference type="PANTHER" id="PTHR33240:SF15">
    <property type="entry name" value="GAG-PRO-LIKE PROTEIN"/>
    <property type="match status" value="1"/>
</dbReference>
<organism evidence="2 3">
    <name type="scientific">Cuscuta campestris</name>
    <dbReference type="NCBI Taxonomy" id="132261"/>
    <lineage>
        <taxon>Eukaryota</taxon>
        <taxon>Viridiplantae</taxon>
        <taxon>Streptophyta</taxon>
        <taxon>Embryophyta</taxon>
        <taxon>Tracheophyta</taxon>
        <taxon>Spermatophyta</taxon>
        <taxon>Magnoliopsida</taxon>
        <taxon>eudicotyledons</taxon>
        <taxon>Gunneridae</taxon>
        <taxon>Pentapetalae</taxon>
        <taxon>asterids</taxon>
        <taxon>lamiids</taxon>
        <taxon>Solanales</taxon>
        <taxon>Convolvulaceae</taxon>
        <taxon>Cuscuteae</taxon>
        <taxon>Cuscuta</taxon>
        <taxon>Cuscuta subgen. Grammica</taxon>
        <taxon>Cuscuta sect. Cleistogrammica</taxon>
    </lineage>
</organism>
<dbReference type="GO" id="GO:0004523">
    <property type="term" value="F:RNA-DNA hybrid ribonuclease activity"/>
    <property type="evidence" value="ECO:0007669"/>
    <property type="project" value="InterPro"/>
</dbReference>
<dbReference type="CDD" id="cd09279">
    <property type="entry name" value="RNase_HI_like"/>
    <property type="match status" value="1"/>
</dbReference>
<dbReference type="Pfam" id="PF13650">
    <property type="entry name" value="Asp_protease_2"/>
    <property type="match status" value="1"/>
</dbReference>
<dbReference type="SUPFAM" id="SSF53098">
    <property type="entry name" value="Ribonuclease H-like"/>
    <property type="match status" value="1"/>
</dbReference>
<proteinExistence type="predicted"/>
<dbReference type="InterPro" id="IPR021109">
    <property type="entry name" value="Peptidase_aspartic_dom_sf"/>
</dbReference>
<dbReference type="SUPFAM" id="SSF50630">
    <property type="entry name" value="Acid proteases"/>
    <property type="match status" value="1"/>
</dbReference>
<dbReference type="PANTHER" id="PTHR33240">
    <property type="entry name" value="OS08G0508500 PROTEIN"/>
    <property type="match status" value="1"/>
</dbReference>
<dbReference type="Gene3D" id="2.40.70.10">
    <property type="entry name" value="Acid Proteases"/>
    <property type="match status" value="1"/>
</dbReference>
<dbReference type="OrthoDB" id="1637540at2759"/>
<dbReference type="CDD" id="cd00303">
    <property type="entry name" value="retropepsin_like"/>
    <property type="match status" value="1"/>
</dbReference>
<dbReference type="InterPro" id="IPR036397">
    <property type="entry name" value="RNaseH_sf"/>
</dbReference>
<dbReference type="Pfam" id="PF13456">
    <property type="entry name" value="RVT_3"/>
    <property type="match status" value="1"/>
</dbReference>
<evidence type="ECO:0000313" key="2">
    <source>
        <dbReference type="EMBL" id="VFQ80893.1"/>
    </source>
</evidence>
<keyword evidence="3" id="KW-1185">Reference proteome</keyword>
<gene>
    <name evidence="2" type="ORF">CCAM_LOCUS22669</name>
</gene>
<reference evidence="2 3" key="1">
    <citation type="submission" date="2018-04" db="EMBL/GenBank/DDBJ databases">
        <authorList>
            <person name="Vogel A."/>
        </authorList>
    </citation>
    <scope>NUCLEOTIDE SEQUENCE [LARGE SCALE GENOMIC DNA]</scope>
</reference>
<sequence length="448" mass="49344">MIFGGPEGGDSAAQQKKWVRSIYVGEVSAEPARRKHTRREPIVFTDRDLPPTGEDHTDPLVITMDINGVDVAWVLVDTGSSVNILYMETFQKLRLCQTTLEPLKTPLSGFTGDTVEAEGSIVLPVELGIGEKTVWKKMRFIVVDIKCVHNAILGRPGINRVGAVISMPHLCMMFHTPGGVGEVKGDQRNARECYARAVKKMTKGVNVISQEITKGDTREKLEPEAETVEIELHLSDSSTTVRIGANLLEDLKAEITRVLQDYAGIFAWSVADMPWIDCSIICHRLATNRSTNPLSNGGRCHGASGPRGYGGGIMFTTPEGFKIYHAIVFNFKLTNNEVEYEALAGGLRLAQALKISRVSIKSDSSLILGQVTGNMEAREGPMAQYKDLVLTLLKGFEEFKIAQIPREENADADLLSKLTQYAPEHVSKLARVEILDRASIEKNWKSPP</sequence>
<name>A0A484LWJ4_9ASTE</name>
<accession>A0A484LWJ4</accession>